<feature type="compositionally biased region" description="Basic and acidic residues" evidence="1">
    <location>
        <begin position="38"/>
        <end position="54"/>
    </location>
</feature>
<dbReference type="GO" id="GO:0043531">
    <property type="term" value="F:ADP binding"/>
    <property type="evidence" value="ECO:0007669"/>
    <property type="project" value="InterPro"/>
</dbReference>
<comment type="caution">
    <text evidence="3">The sequence shown here is derived from an EMBL/GenBank/DDBJ whole genome shotgun (WGS) entry which is preliminary data.</text>
</comment>
<keyword evidence="4" id="KW-1185">Reference proteome</keyword>
<reference evidence="3" key="1">
    <citation type="journal article" date="2023" name="Mol. Phylogenet. Evol.">
        <title>Genome-scale phylogeny and comparative genomics of the fungal order Sordariales.</title>
        <authorList>
            <person name="Hensen N."/>
            <person name="Bonometti L."/>
            <person name="Westerberg I."/>
            <person name="Brannstrom I.O."/>
            <person name="Guillou S."/>
            <person name="Cros-Aarteil S."/>
            <person name="Calhoun S."/>
            <person name="Haridas S."/>
            <person name="Kuo A."/>
            <person name="Mondo S."/>
            <person name="Pangilinan J."/>
            <person name="Riley R."/>
            <person name="LaButti K."/>
            <person name="Andreopoulos B."/>
            <person name="Lipzen A."/>
            <person name="Chen C."/>
            <person name="Yan M."/>
            <person name="Daum C."/>
            <person name="Ng V."/>
            <person name="Clum A."/>
            <person name="Steindorff A."/>
            <person name="Ohm R.A."/>
            <person name="Martin F."/>
            <person name="Silar P."/>
            <person name="Natvig D.O."/>
            <person name="Lalanne C."/>
            <person name="Gautier V."/>
            <person name="Ament-Velasquez S.L."/>
            <person name="Kruys A."/>
            <person name="Hutchinson M.I."/>
            <person name="Powell A.J."/>
            <person name="Barry K."/>
            <person name="Miller A.N."/>
            <person name="Grigoriev I.V."/>
            <person name="Debuchy R."/>
            <person name="Gladieux P."/>
            <person name="Hiltunen Thoren M."/>
            <person name="Johannesson H."/>
        </authorList>
    </citation>
    <scope>NUCLEOTIDE SEQUENCE</scope>
    <source>
        <strain evidence="3">CBS 141.50</strain>
    </source>
</reference>
<dbReference type="InterPro" id="IPR002182">
    <property type="entry name" value="NB-ARC"/>
</dbReference>
<feature type="region of interest" description="Disordered" evidence="1">
    <location>
        <begin position="36"/>
        <end position="63"/>
    </location>
</feature>
<proteinExistence type="predicted"/>
<dbReference type="Gene3D" id="3.40.50.1820">
    <property type="entry name" value="alpha/beta hydrolase"/>
    <property type="match status" value="1"/>
</dbReference>
<dbReference type="AlphaFoldDB" id="A0AAN6ZLQ3"/>
<name>A0AAN6ZLQ3_9PEZI</name>
<dbReference type="EMBL" id="MU853589">
    <property type="protein sequence ID" value="KAK4143107.1"/>
    <property type="molecule type" value="Genomic_DNA"/>
</dbReference>
<dbReference type="Gene3D" id="1.25.40.10">
    <property type="entry name" value="Tetratricopeptide repeat domain"/>
    <property type="match status" value="1"/>
</dbReference>
<accession>A0AAN6ZLQ3</accession>
<dbReference type="Pfam" id="PF00931">
    <property type="entry name" value="NB-ARC"/>
    <property type="match status" value="1"/>
</dbReference>
<evidence type="ECO:0000256" key="1">
    <source>
        <dbReference type="SAM" id="MobiDB-lite"/>
    </source>
</evidence>
<dbReference type="Proteomes" id="UP001302676">
    <property type="component" value="Unassembled WGS sequence"/>
</dbReference>
<evidence type="ECO:0000313" key="4">
    <source>
        <dbReference type="Proteomes" id="UP001302676"/>
    </source>
</evidence>
<dbReference type="GeneID" id="87817500"/>
<dbReference type="SUPFAM" id="SSF53474">
    <property type="entry name" value="alpha/beta-Hydrolases"/>
    <property type="match status" value="1"/>
</dbReference>
<dbReference type="RefSeq" id="XP_062636478.1">
    <property type="nucleotide sequence ID" value="XM_062780887.1"/>
</dbReference>
<dbReference type="InterPro" id="IPR053137">
    <property type="entry name" value="NLR-like"/>
</dbReference>
<dbReference type="SUPFAM" id="SSF52540">
    <property type="entry name" value="P-loop containing nucleoside triphosphate hydrolases"/>
    <property type="match status" value="1"/>
</dbReference>
<feature type="domain" description="NB-ARC" evidence="2">
    <location>
        <begin position="379"/>
        <end position="547"/>
    </location>
</feature>
<organism evidence="3 4">
    <name type="scientific">Dichotomopilus funicola</name>
    <dbReference type="NCBI Taxonomy" id="1934379"/>
    <lineage>
        <taxon>Eukaryota</taxon>
        <taxon>Fungi</taxon>
        <taxon>Dikarya</taxon>
        <taxon>Ascomycota</taxon>
        <taxon>Pezizomycotina</taxon>
        <taxon>Sordariomycetes</taxon>
        <taxon>Sordariomycetidae</taxon>
        <taxon>Sordariales</taxon>
        <taxon>Chaetomiaceae</taxon>
        <taxon>Dichotomopilus</taxon>
    </lineage>
</organism>
<evidence type="ECO:0000313" key="3">
    <source>
        <dbReference type="EMBL" id="KAK4143107.1"/>
    </source>
</evidence>
<evidence type="ECO:0000259" key="2">
    <source>
        <dbReference type="Pfam" id="PF00931"/>
    </source>
</evidence>
<gene>
    <name evidence="3" type="ORF">C8A04DRAFT_29123</name>
</gene>
<dbReference type="Pfam" id="PF13424">
    <property type="entry name" value="TPR_12"/>
    <property type="match status" value="1"/>
</dbReference>
<dbReference type="PANTHER" id="PTHR46082">
    <property type="entry name" value="ATP/GTP-BINDING PROTEIN-RELATED"/>
    <property type="match status" value="1"/>
</dbReference>
<protein>
    <submittedName>
        <fullName evidence="3">Kinesin light chain</fullName>
    </submittedName>
</protein>
<dbReference type="SUPFAM" id="SSF48452">
    <property type="entry name" value="TPR-like"/>
    <property type="match status" value="1"/>
</dbReference>
<feature type="non-terminal residue" evidence="3">
    <location>
        <position position="904"/>
    </location>
</feature>
<reference evidence="3" key="2">
    <citation type="submission" date="2023-05" db="EMBL/GenBank/DDBJ databases">
        <authorList>
            <consortium name="Lawrence Berkeley National Laboratory"/>
            <person name="Steindorff A."/>
            <person name="Hensen N."/>
            <person name="Bonometti L."/>
            <person name="Westerberg I."/>
            <person name="Brannstrom I.O."/>
            <person name="Guillou S."/>
            <person name="Cros-Aarteil S."/>
            <person name="Calhoun S."/>
            <person name="Haridas S."/>
            <person name="Kuo A."/>
            <person name="Mondo S."/>
            <person name="Pangilinan J."/>
            <person name="Riley R."/>
            <person name="Labutti K."/>
            <person name="Andreopoulos B."/>
            <person name="Lipzen A."/>
            <person name="Chen C."/>
            <person name="Yanf M."/>
            <person name="Daum C."/>
            <person name="Ng V."/>
            <person name="Clum A."/>
            <person name="Ohm R."/>
            <person name="Martin F."/>
            <person name="Silar P."/>
            <person name="Natvig D."/>
            <person name="Lalanne C."/>
            <person name="Gautier V."/>
            <person name="Ament-Velasquez S.L."/>
            <person name="Kruys A."/>
            <person name="Hutchinson M.I."/>
            <person name="Powell A.J."/>
            <person name="Barry K."/>
            <person name="Miller A.N."/>
            <person name="Grigoriev I.V."/>
            <person name="Debuchy R."/>
            <person name="Gladieux P."/>
            <person name="Thoren M.H."/>
            <person name="Johannesson H."/>
        </authorList>
    </citation>
    <scope>NUCLEOTIDE SEQUENCE</scope>
    <source>
        <strain evidence="3">CBS 141.50</strain>
    </source>
</reference>
<dbReference type="Gene3D" id="3.40.50.300">
    <property type="entry name" value="P-loop containing nucleotide triphosphate hydrolases"/>
    <property type="match status" value="1"/>
</dbReference>
<dbReference type="InterPro" id="IPR027417">
    <property type="entry name" value="P-loop_NTPase"/>
</dbReference>
<dbReference type="InterPro" id="IPR029058">
    <property type="entry name" value="AB_hydrolase_fold"/>
</dbReference>
<dbReference type="InterPro" id="IPR011990">
    <property type="entry name" value="TPR-like_helical_dom_sf"/>
</dbReference>
<dbReference type="PANTHER" id="PTHR46082:SF6">
    <property type="entry name" value="AAA+ ATPASE DOMAIN-CONTAINING PROTEIN-RELATED"/>
    <property type="match status" value="1"/>
</dbReference>
<sequence length="904" mass="100174">MSVHRIGFTELSGSQGARDGPFRVNIIFVHGLRGHPQHTWEDSRDRGGVNRGNKDAGTATPRKRDILAALLKSKPSSSASTSTTTPIADNVTSEERPNKLFWPDEYLTQDIPEARVWTYGYNADAIGGLFEANNKNSVSQHGQDFAVRVEREIGNQDPIIFVAHSLGGVIVKDGIRRSYTCRARTKLVIFLGTPHRGSTYTGWGDIASNLALLALQDSNKKIVKALEVNSEVLDNIHEEFKTIADKSRIQIHSFQEARGISGVKGIHSKVVDDFSSRLDLPRSLETVESIDANHIQMARCGDRIDPQYRAIVGVLQQFIRRMVLDGNGTGLQEMPAMASGVEASVVETGGGMDRALTNRTARPCHYIPLPENRRFVGRDKMLDTLKEMLFVRKEWRKAAIVGLGGIGKTQIALQLAYWTKKNRPEFSIFWVPALSKATFEQAFTTMARELPIQSGSKDDDVKESLRRYLSSGAAGPWLLVVDNADDGDVLFGSADMPGGISEYLPESDDGITLFTTRSREVAVSATGSDVIELHAMDPLEAADYLEKLLIGGSKTGAAELLKELSYLPLAITQAAAYLNTIRVPIAEYLRLLRGADREAASLMSREFYDGTRYRGSQNAVAATWLVSFDQIRKSDGAAADLLAFLSCIEPKEIPQSILPRFELEEQMVHAVGTLCGYAFLTRRGDSRVFDMHSLVHLATRIWVQREGLTATTDEKATRHLAAVFPSDDYTNRNVWREYLPHAFRVLQYSKELDIEEKSDLLFWMGRCLRMDGRIKEAIKSLEEACQWRNRHFAEDHPSRLASQHALAGAYQANGQVKEAVVLLEQVVAIRKQVLAEDHPNRLASQHALAGAYQANGQVKEAVVLLEQVVAIHKQVLAEDHPNRLASQHALAGAYQANGQVKEAV</sequence>